<feature type="transmembrane region" description="Helical" evidence="1">
    <location>
        <begin position="157"/>
        <end position="185"/>
    </location>
</feature>
<proteinExistence type="predicted"/>
<feature type="transmembrane region" description="Helical" evidence="1">
    <location>
        <begin position="119"/>
        <end position="137"/>
    </location>
</feature>
<protein>
    <submittedName>
        <fullName evidence="2">Uncharacterized protein</fullName>
    </submittedName>
</protein>
<comment type="caution">
    <text evidence="2">The sequence shown here is derived from an EMBL/GenBank/DDBJ whole genome shotgun (WGS) entry which is preliminary data.</text>
</comment>
<dbReference type="AlphaFoldDB" id="A0A8S9RMM2"/>
<keyword evidence="1" id="KW-1133">Transmembrane helix</keyword>
<accession>A0A8S9RMM2</accession>
<keyword evidence="1" id="KW-0472">Membrane</keyword>
<evidence type="ECO:0000313" key="3">
    <source>
        <dbReference type="Proteomes" id="UP000712600"/>
    </source>
</evidence>
<dbReference type="Proteomes" id="UP000712600">
    <property type="component" value="Unassembled WGS sequence"/>
</dbReference>
<sequence>MGPFILLHPWGCIQSLSSSSSKLASGSIMLASAPQIQKRDWSLDSYKTGMMENMELQLLTNGNVKTKCTPAVQKNLVLKVASKRGKLSRMDSISLGSNDNVPFLRNSGNSTETGSSRPFLAFLVLFFAAVWLMPLISKPPEMTLITIFCRGGEAATALGPVLIPALTSASCLLFGLLVGFFISVAYVVSSPLLILLLLDFGSTCNVFFPFYLHSGPGEYIFHGFALVVGEFFLYVTIRKYASFEGGDCGGGVTSGH</sequence>
<evidence type="ECO:0000256" key="1">
    <source>
        <dbReference type="SAM" id="Phobius"/>
    </source>
</evidence>
<organism evidence="2 3">
    <name type="scientific">Brassica cretica</name>
    <name type="common">Mustard</name>
    <dbReference type="NCBI Taxonomy" id="69181"/>
    <lineage>
        <taxon>Eukaryota</taxon>
        <taxon>Viridiplantae</taxon>
        <taxon>Streptophyta</taxon>
        <taxon>Embryophyta</taxon>
        <taxon>Tracheophyta</taxon>
        <taxon>Spermatophyta</taxon>
        <taxon>Magnoliopsida</taxon>
        <taxon>eudicotyledons</taxon>
        <taxon>Gunneridae</taxon>
        <taxon>Pentapetalae</taxon>
        <taxon>rosids</taxon>
        <taxon>malvids</taxon>
        <taxon>Brassicales</taxon>
        <taxon>Brassicaceae</taxon>
        <taxon>Brassiceae</taxon>
        <taxon>Brassica</taxon>
    </lineage>
</organism>
<feature type="transmembrane region" description="Helical" evidence="1">
    <location>
        <begin position="219"/>
        <end position="237"/>
    </location>
</feature>
<reference evidence="2" key="1">
    <citation type="submission" date="2019-12" db="EMBL/GenBank/DDBJ databases">
        <title>Genome sequencing and annotation of Brassica cretica.</title>
        <authorList>
            <person name="Studholme D.J."/>
            <person name="Sarris P."/>
        </authorList>
    </citation>
    <scope>NUCLEOTIDE SEQUENCE</scope>
    <source>
        <strain evidence="2">PFS-109/04</strain>
        <tissue evidence="2">Leaf</tissue>
    </source>
</reference>
<evidence type="ECO:0000313" key="2">
    <source>
        <dbReference type="EMBL" id="KAF3573487.1"/>
    </source>
</evidence>
<dbReference type="EMBL" id="QGKX02000095">
    <property type="protein sequence ID" value="KAF3573487.1"/>
    <property type="molecule type" value="Genomic_DNA"/>
</dbReference>
<keyword evidence="1" id="KW-0812">Transmembrane</keyword>
<gene>
    <name evidence="2" type="ORF">F2Q69_00058818</name>
</gene>
<name>A0A8S9RMM2_BRACR</name>